<keyword evidence="3" id="KW-1185">Reference proteome</keyword>
<protein>
    <submittedName>
        <fullName evidence="2">Uncharacterized protein</fullName>
    </submittedName>
</protein>
<dbReference type="OrthoDB" id="9951943at2"/>
<evidence type="ECO:0000313" key="2">
    <source>
        <dbReference type="EMBL" id="AXH97658.1"/>
    </source>
</evidence>
<dbReference type="AlphaFoldDB" id="A0A345NRK0"/>
<reference evidence="2 3" key="1">
    <citation type="submission" date="2018-07" db="EMBL/GenBank/DDBJ databases">
        <title>Complete genome sequencing of Ornithinimicrobium sp. AMA3305.</title>
        <authorList>
            <person name="Bae J.-W."/>
        </authorList>
    </citation>
    <scope>NUCLEOTIDE SEQUENCE [LARGE SCALE GENOMIC DNA]</scope>
    <source>
        <strain evidence="2 3">AMA3305</strain>
    </source>
</reference>
<evidence type="ECO:0000256" key="1">
    <source>
        <dbReference type="SAM" id="MobiDB-lite"/>
    </source>
</evidence>
<dbReference type="Proteomes" id="UP000253790">
    <property type="component" value="Chromosome"/>
</dbReference>
<feature type="compositionally biased region" description="Low complexity" evidence="1">
    <location>
        <begin position="52"/>
        <end position="68"/>
    </location>
</feature>
<gene>
    <name evidence="2" type="ORF">DV701_17460</name>
</gene>
<organism evidence="2 3">
    <name type="scientific">Ornithinimicrobium avium</name>
    <dbReference type="NCBI Taxonomy" id="2283195"/>
    <lineage>
        <taxon>Bacteria</taxon>
        <taxon>Bacillati</taxon>
        <taxon>Actinomycetota</taxon>
        <taxon>Actinomycetes</taxon>
        <taxon>Micrococcales</taxon>
        <taxon>Ornithinimicrobiaceae</taxon>
        <taxon>Ornithinimicrobium</taxon>
    </lineage>
</organism>
<dbReference type="RefSeq" id="WP_114930235.1">
    <property type="nucleotide sequence ID" value="NZ_CP031229.1"/>
</dbReference>
<accession>A0A345NRK0</accession>
<proteinExistence type="predicted"/>
<feature type="region of interest" description="Disordered" evidence="1">
    <location>
        <begin position="34"/>
        <end position="68"/>
    </location>
</feature>
<evidence type="ECO:0000313" key="3">
    <source>
        <dbReference type="Proteomes" id="UP000253790"/>
    </source>
</evidence>
<sequence length="68" mass="6819">MKMTIVNLTGASVDTHAAVLPATGGARLRAFRPADDAAGGRGSGFGTARTELSPTPVPVLDVTPDPTS</sequence>
<dbReference type="EMBL" id="CP031229">
    <property type="protein sequence ID" value="AXH97658.1"/>
    <property type="molecule type" value="Genomic_DNA"/>
</dbReference>
<dbReference type="KEGG" id="orn:DV701_17460"/>
<name>A0A345NRK0_9MICO</name>